<evidence type="ECO:0000256" key="9">
    <source>
        <dbReference type="ARBA" id="ARBA00023015"/>
    </source>
</evidence>
<dbReference type="Gene3D" id="3.40.50.150">
    <property type="entry name" value="Vaccinia Virus protein VP39"/>
    <property type="match status" value="1"/>
</dbReference>
<comment type="caution">
    <text evidence="16">The sequence shown here is derived from an EMBL/GenBank/DDBJ whole genome shotgun (WGS) entry which is preliminary data.</text>
</comment>
<dbReference type="OrthoDB" id="7848332at2759"/>
<keyword evidence="10" id="KW-0804">Transcription</keyword>
<dbReference type="CDD" id="cd02440">
    <property type="entry name" value="AdoMet_MTases"/>
    <property type="match status" value="1"/>
</dbReference>
<feature type="compositionally biased region" description="Low complexity" evidence="14">
    <location>
        <begin position="500"/>
        <end position="513"/>
    </location>
</feature>
<dbReference type="GO" id="GO:0035242">
    <property type="term" value="F:protein-arginine omega-N asymmetric methyltransferase activity"/>
    <property type="evidence" value="ECO:0007669"/>
    <property type="project" value="UniProtKB-EC"/>
</dbReference>
<dbReference type="GO" id="GO:0005634">
    <property type="term" value="C:nucleus"/>
    <property type="evidence" value="ECO:0007669"/>
    <property type="project" value="UniProtKB-SubCell"/>
</dbReference>
<dbReference type="EC" id="2.1.1.319" evidence="3"/>
<evidence type="ECO:0000256" key="5">
    <source>
        <dbReference type="ARBA" id="ARBA00022603"/>
    </source>
</evidence>
<dbReference type="GO" id="GO:0035241">
    <property type="term" value="F:protein-arginine omega-N monomethyltransferase activity"/>
    <property type="evidence" value="ECO:0007669"/>
    <property type="project" value="UniProtKB-ARBA"/>
</dbReference>
<keyword evidence="5 13" id="KW-0489">Methyltransferase</keyword>
<keyword evidence="7 13" id="KW-0949">S-adenosyl-L-methionine</keyword>
<evidence type="ECO:0000256" key="2">
    <source>
        <dbReference type="ARBA" id="ARBA00004496"/>
    </source>
</evidence>
<dbReference type="Gene3D" id="2.70.160.11">
    <property type="entry name" value="Hnrnp arginine n-methyltransferase1"/>
    <property type="match status" value="1"/>
</dbReference>
<evidence type="ECO:0000256" key="10">
    <source>
        <dbReference type="ARBA" id="ARBA00023163"/>
    </source>
</evidence>
<dbReference type="InterPro" id="IPR055135">
    <property type="entry name" value="PRMT_dom"/>
</dbReference>
<dbReference type="SUPFAM" id="SSF53335">
    <property type="entry name" value="S-adenosyl-L-methionine-dependent methyltransferases"/>
    <property type="match status" value="1"/>
</dbReference>
<evidence type="ECO:0000256" key="13">
    <source>
        <dbReference type="PROSITE-ProRule" id="PRU01015"/>
    </source>
</evidence>
<dbReference type="InterPro" id="IPR029063">
    <property type="entry name" value="SAM-dependent_MTases_sf"/>
</dbReference>
<keyword evidence="8" id="KW-0156">Chromatin regulator</keyword>
<keyword evidence="9" id="KW-0805">Transcription regulation</keyword>
<dbReference type="PROSITE" id="PS51678">
    <property type="entry name" value="SAM_MT_PRMT"/>
    <property type="match status" value="1"/>
</dbReference>
<evidence type="ECO:0000256" key="4">
    <source>
        <dbReference type="ARBA" id="ARBA00022490"/>
    </source>
</evidence>
<dbReference type="Pfam" id="PF22528">
    <property type="entry name" value="PRMT_C"/>
    <property type="match status" value="1"/>
</dbReference>
<evidence type="ECO:0000313" key="17">
    <source>
        <dbReference type="Proteomes" id="UP000708148"/>
    </source>
</evidence>
<dbReference type="GO" id="GO:0070611">
    <property type="term" value="F:histone H3R2 methyltransferase activity"/>
    <property type="evidence" value="ECO:0007669"/>
    <property type="project" value="TreeGrafter"/>
</dbReference>
<dbReference type="Proteomes" id="UP000708148">
    <property type="component" value="Unassembled WGS sequence"/>
</dbReference>
<organism evidence="16 17">
    <name type="scientific">Ostreobium quekettii</name>
    <dbReference type="NCBI Taxonomy" id="121088"/>
    <lineage>
        <taxon>Eukaryota</taxon>
        <taxon>Viridiplantae</taxon>
        <taxon>Chlorophyta</taxon>
        <taxon>core chlorophytes</taxon>
        <taxon>Ulvophyceae</taxon>
        <taxon>TCBD clade</taxon>
        <taxon>Bryopsidales</taxon>
        <taxon>Ostreobineae</taxon>
        <taxon>Ostreobiaceae</taxon>
        <taxon>Ostreobium</taxon>
    </lineage>
</organism>
<proteinExistence type="predicted"/>
<keyword evidence="4" id="KW-0963">Cytoplasm</keyword>
<evidence type="ECO:0000256" key="14">
    <source>
        <dbReference type="SAM" id="MobiDB-lite"/>
    </source>
</evidence>
<dbReference type="InterPro" id="IPR025799">
    <property type="entry name" value="Arg_MeTrfase"/>
</dbReference>
<evidence type="ECO:0000256" key="6">
    <source>
        <dbReference type="ARBA" id="ARBA00022679"/>
    </source>
</evidence>
<feature type="region of interest" description="Disordered" evidence="14">
    <location>
        <begin position="500"/>
        <end position="526"/>
    </location>
</feature>
<name>A0A8S1IUN0_9CHLO</name>
<evidence type="ECO:0000313" key="16">
    <source>
        <dbReference type="EMBL" id="CAD7697823.1"/>
    </source>
</evidence>
<keyword evidence="6 13" id="KW-0808">Transferase</keyword>
<comment type="catalytic activity">
    <reaction evidence="12">
        <text>L-arginyl-[protein] + 2 S-adenosyl-L-methionine = N(omega),N(omega)-dimethyl-L-arginyl-[protein] + 2 S-adenosyl-L-homocysteine + 2 H(+)</text>
        <dbReference type="Rhea" id="RHEA:48096"/>
        <dbReference type="Rhea" id="RHEA-COMP:10532"/>
        <dbReference type="Rhea" id="RHEA-COMP:11991"/>
        <dbReference type="ChEBI" id="CHEBI:15378"/>
        <dbReference type="ChEBI" id="CHEBI:29965"/>
        <dbReference type="ChEBI" id="CHEBI:57856"/>
        <dbReference type="ChEBI" id="CHEBI:59789"/>
        <dbReference type="ChEBI" id="CHEBI:61897"/>
        <dbReference type="EC" id="2.1.1.319"/>
    </reaction>
</comment>
<keyword evidence="11" id="KW-0539">Nucleus</keyword>
<evidence type="ECO:0000256" key="1">
    <source>
        <dbReference type="ARBA" id="ARBA00004123"/>
    </source>
</evidence>
<evidence type="ECO:0000256" key="11">
    <source>
        <dbReference type="ARBA" id="ARBA00023242"/>
    </source>
</evidence>
<protein>
    <recommendedName>
        <fullName evidence="3">type I protein arginine methyltransferase</fullName>
        <ecNumber evidence="3">2.1.1.319</ecNumber>
    </recommendedName>
</protein>
<dbReference type="EMBL" id="CAJHUC010000716">
    <property type="protein sequence ID" value="CAD7697823.1"/>
    <property type="molecule type" value="Genomic_DNA"/>
</dbReference>
<dbReference type="GO" id="GO:0005737">
    <property type="term" value="C:cytoplasm"/>
    <property type="evidence" value="ECO:0007669"/>
    <property type="project" value="UniProtKB-SubCell"/>
</dbReference>
<dbReference type="PANTHER" id="PTHR11006">
    <property type="entry name" value="PROTEIN ARGININE N-METHYLTRANSFERASE"/>
    <property type="match status" value="1"/>
</dbReference>
<dbReference type="PANTHER" id="PTHR11006:SF10">
    <property type="entry name" value="HISTONE-ARGININE METHYLTRANSFERASE CARMER-RELATED"/>
    <property type="match status" value="1"/>
</dbReference>
<evidence type="ECO:0000256" key="8">
    <source>
        <dbReference type="ARBA" id="ARBA00022853"/>
    </source>
</evidence>
<dbReference type="GO" id="GO:0032259">
    <property type="term" value="P:methylation"/>
    <property type="evidence" value="ECO:0007669"/>
    <property type="project" value="UniProtKB-KW"/>
</dbReference>
<accession>A0A8S1IUN0</accession>
<evidence type="ECO:0000256" key="7">
    <source>
        <dbReference type="ARBA" id="ARBA00022691"/>
    </source>
</evidence>
<dbReference type="FunFam" id="3.40.50.150:FF:000052">
    <property type="entry name" value="Probable histone-arginine methyltransferase CARM1"/>
    <property type="match status" value="1"/>
</dbReference>
<gene>
    <name evidence="16" type="ORF">OSTQU699_LOCUS3184</name>
</gene>
<reference evidence="16" key="1">
    <citation type="submission" date="2020-12" db="EMBL/GenBank/DDBJ databases">
        <authorList>
            <person name="Iha C."/>
        </authorList>
    </citation>
    <scope>NUCLEOTIDE SEQUENCE</scope>
</reference>
<sequence>MSGQPSETCTLEQNASRRSFTYDNVWISTVAEDGSGELTWGAIWASSGEKIGAKLTLAVESQQSSLVVERINDGVLLFELSPSKESVYKMGPTLFILKIGLKNKGAHSHREDFQTYAARFSDVPAADKFLLTIEMASPEKAKHDWFQKKTDQGSAQMYFHYYGTLQHQQNMLQDYIRTGTYYSAFLNNRVDFEGQSVLDVGAGSGILSLFAAQAGARKVYAVEASDMAKMARLLAEQNPGYGDSIEVVQGRIEEIQVAEKVDVLVSEPIGTLLVNERMLETYIYARDHFLKQGGKMFPRLGRIHVAAFSDEILYNELYGKASFWLQTNFYGTNVSGLHSEAVKQYFQQVVVDAFDPSLLVSASVIKPVDFAEVSEDELYNIEIPLRFTIMHPCIVHGVACWFDVFFDGSTKGEWLSTAPGLPITHWFQLRCVMETPLWAVAGSEVVGTLRLVAHAFQSYDIHATLEVPPIAPGQPHQKVSGLWDLKEPYYRQVNSWWPGAAQPAQQAPNPSQQDRGPEAGAMDAGS</sequence>
<dbReference type="Pfam" id="PF06325">
    <property type="entry name" value="PrmA"/>
    <property type="match status" value="1"/>
</dbReference>
<evidence type="ECO:0000256" key="3">
    <source>
        <dbReference type="ARBA" id="ARBA00011925"/>
    </source>
</evidence>
<comment type="subcellular location">
    <subcellularLocation>
        <location evidence="2">Cytoplasm</location>
    </subcellularLocation>
    <subcellularLocation>
        <location evidence="1">Nucleus</location>
    </subcellularLocation>
</comment>
<evidence type="ECO:0000256" key="12">
    <source>
        <dbReference type="ARBA" id="ARBA00049086"/>
    </source>
</evidence>
<feature type="domain" description="Protein arginine N-methyltransferase" evidence="15">
    <location>
        <begin position="302"/>
        <end position="453"/>
    </location>
</feature>
<evidence type="ECO:0000259" key="15">
    <source>
        <dbReference type="Pfam" id="PF22528"/>
    </source>
</evidence>
<keyword evidence="17" id="KW-1185">Reference proteome</keyword>
<dbReference type="AlphaFoldDB" id="A0A8S1IUN0"/>